<comment type="caution">
    <text evidence="3">The sequence shown here is derived from an EMBL/GenBank/DDBJ whole genome shotgun (WGS) entry which is preliminary data.</text>
</comment>
<evidence type="ECO:0000256" key="1">
    <source>
        <dbReference type="SAM" id="MobiDB-lite"/>
    </source>
</evidence>
<feature type="compositionally biased region" description="Gly residues" evidence="1">
    <location>
        <begin position="410"/>
        <end position="421"/>
    </location>
</feature>
<sequence length="498" mass="55852">MAATISTEIINPVIENDEWASFHLFPALPPEMRLRIWEASVVRRRLLEIVVAQSLSEAGNGQEKPSQTRYSTTNALGNVMSGGRYVATVHHGRFLHSKLLRVNREARRVALRFYRVHMPCWLLRGQSRMPFYPNPEAENGMLYLNPEYDIVHIQIRNRPAHMVVDFMHDVRAHDPRGIGILHLAMDSNTMRALHFALFHDDHSVDSNNTKDWLVLQNPADPARLSLVETVSHLRSVVWMAHSYFGRAVMGPLEDFRGVGVRFVHSIPVRADTATFELFDSKSGGDPRPPTHVKPDLQWVMTAARDPREMRLQWRSMLQRLGLRSLTSATASAPTQMFGVEEKVLFAYEPPGWVGDGDEGHEEHIYDQATARRFMVHEQERWVRGLEERKSLLLIMLRTEAARARAASAAAGGGGDVGGGHGNASPPSSSPLSPSPWLTAKNLRPGELPPGMEAVARPAVGFWMFRADALGPLEGNVFQSKVVFDMRGEWPELGLARLV</sequence>
<dbReference type="EMBL" id="MU839847">
    <property type="protein sequence ID" value="KAK1750329.1"/>
    <property type="molecule type" value="Genomic_DNA"/>
</dbReference>
<evidence type="ECO:0000259" key="2">
    <source>
        <dbReference type="Pfam" id="PF20150"/>
    </source>
</evidence>
<gene>
    <name evidence="3" type="ORF">QBC47DRAFT_418109</name>
</gene>
<dbReference type="PANTHER" id="PTHR35910">
    <property type="entry name" value="2EXR DOMAIN-CONTAINING PROTEIN"/>
    <property type="match status" value="1"/>
</dbReference>
<dbReference type="Pfam" id="PF20150">
    <property type="entry name" value="2EXR"/>
    <property type="match status" value="1"/>
</dbReference>
<feature type="domain" description="2EXR" evidence="2">
    <location>
        <begin position="22"/>
        <end position="151"/>
    </location>
</feature>
<protein>
    <recommendedName>
        <fullName evidence="2">2EXR domain-containing protein</fullName>
    </recommendedName>
</protein>
<dbReference type="InterPro" id="IPR045518">
    <property type="entry name" value="2EXR"/>
</dbReference>
<organism evidence="3 4">
    <name type="scientific">Echria macrotheca</name>
    <dbReference type="NCBI Taxonomy" id="438768"/>
    <lineage>
        <taxon>Eukaryota</taxon>
        <taxon>Fungi</taxon>
        <taxon>Dikarya</taxon>
        <taxon>Ascomycota</taxon>
        <taxon>Pezizomycotina</taxon>
        <taxon>Sordariomycetes</taxon>
        <taxon>Sordariomycetidae</taxon>
        <taxon>Sordariales</taxon>
        <taxon>Schizotheciaceae</taxon>
        <taxon>Echria</taxon>
    </lineage>
</organism>
<evidence type="ECO:0000313" key="4">
    <source>
        <dbReference type="Proteomes" id="UP001239445"/>
    </source>
</evidence>
<dbReference type="PANTHER" id="PTHR35910:SF6">
    <property type="entry name" value="2EXR DOMAIN-CONTAINING PROTEIN"/>
    <property type="match status" value="1"/>
</dbReference>
<dbReference type="Proteomes" id="UP001239445">
    <property type="component" value="Unassembled WGS sequence"/>
</dbReference>
<reference evidence="3" key="1">
    <citation type="submission" date="2023-06" db="EMBL/GenBank/DDBJ databases">
        <title>Genome-scale phylogeny and comparative genomics of the fungal order Sordariales.</title>
        <authorList>
            <consortium name="Lawrence Berkeley National Laboratory"/>
            <person name="Hensen N."/>
            <person name="Bonometti L."/>
            <person name="Westerberg I."/>
            <person name="Brannstrom I.O."/>
            <person name="Guillou S."/>
            <person name="Cros-Aarteil S."/>
            <person name="Calhoun S."/>
            <person name="Haridas S."/>
            <person name="Kuo A."/>
            <person name="Mondo S."/>
            <person name="Pangilinan J."/>
            <person name="Riley R."/>
            <person name="Labutti K."/>
            <person name="Andreopoulos B."/>
            <person name="Lipzen A."/>
            <person name="Chen C."/>
            <person name="Yanf M."/>
            <person name="Daum C."/>
            <person name="Ng V."/>
            <person name="Clum A."/>
            <person name="Steindorff A."/>
            <person name="Ohm R."/>
            <person name="Martin F."/>
            <person name="Silar P."/>
            <person name="Natvig D."/>
            <person name="Lalanne C."/>
            <person name="Gautier V."/>
            <person name="Ament-Velasquez S.L."/>
            <person name="Kruys A."/>
            <person name="Hutchinson M.I."/>
            <person name="Powell A.J."/>
            <person name="Barry K."/>
            <person name="Miller A.N."/>
            <person name="Grigoriev I.V."/>
            <person name="Debuchy R."/>
            <person name="Gladieux P."/>
            <person name="Thoren M.H."/>
            <person name="Johannesson H."/>
        </authorList>
    </citation>
    <scope>NUCLEOTIDE SEQUENCE</scope>
    <source>
        <strain evidence="3">PSN4</strain>
    </source>
</reference>
<dbReference type="AlphaFoldDB" id="A0AAJ0F6P1"/>
<keyword evidence="4" id="KW-1185">Reference proteome</keyword>
<evidence type="ECO:0000313" key="3">
    <source>
        <dbReference type="EMBL" id="KAK1750329.1"/>
    </source>
</evidence>
<feature type="region of interest" description="Disordered" evidence="1">
    <location>
        <begin position="409"/>
        <end position="444"/>
    </location>
</feature>
<proteinExistence type="predicted"/>
<feature type="compositionally biased region" description="Low complexity" evidence="1">
    <location>
        <begin position="422"/>
        <end position="435"/>
    </location>
</feature>
<accession>A0AAJ0F6P1</accession>
<name>A0AAJ0F6P1_9PEZI</name>